<dbReference type="PANTHER" id="PTHR30185:SF16">
    <property type="entry name" value="PROTEIN GLCT"/>
    <property type="match status" value="1"/>
</dbReference>
<dbReference type="SUPFAM" id="SSF50151">
    <property type="entry name" value="SacY-like RNA-binding domain"/>
    <property type="match status" value="1"/>
</dbReference>
<dbReference type="RefSeq" id="WP_110610518.1">
    <property type="nucleotide sequence ID" value="NZ_PDOD01000003.1"/>
</dbReference>
<dbReference type="AlphaFoldDB" id="A0A323TEA7"/>
<dbReference type="Proteomes" id="UP000248214">
    <property type="component" value="Unassembled WGS sequence"/>
</dbReference>
<dbReference type="InterPro" id="IPR050661">
    <property type="entry name" value="BglG_antiterminators"/>
</dbReference>
<dbReference type="OrthoDB" id="9813552at2"/>
<gene>
    <name evidence="3" type="ORF">CR194_14345</name>
</gene>
<dbReference type="SUPFAM" id="SSF63520">
    <property type="entry name" value="PTS-regulatory domain, PRD"/>
    <property type="match status" value="2"/>
</dbReference>
<dbReference type="GO" id="GO:0006355">
    <property type="term" value="P:regulation of DNA-templated transcription"/>
    <property type="evidence" value="ECO:0007669"/>
    <property type="project" value="InterPro"/>
</dbReference>
<dbReference type="InterPro" id="IPR011608">
    <property type="entry name" value="PRD"/>
</dbReference>
<evidence type="ECO:0000256" key="1">
    <source>
        <dbReference type="ARBA" id="ARBA00022737"/>
    </source>
</evidence>
<keyword evidence="4" id="KW-1185">Reference proteome</keyword>
<dbReference type="InterPro" id="IPR004341">
    <property type="entry name" value="CAT_RNA-bd_dom"/>
</dbReference>
<proteinExistence type="predicted"/>
<protein>
    <submittedName>
        <fullName evidence="3">PtsGHI operon antiterminator</fullName>
    </submittedName>
</protein>
<name>A0A323TEA7_9BACI</name>
<evidence type="ECO:0000313" key="4">
    <source>
        <dbReference type="Proteomes" id="UP000248214"/>
    </source>
</evidence>
<dbReference type="Pfam" id="PF03123">
    <property type="entry name" value="CAT_RBD"/>
    <property type="match status" value="1"/>
</dbReference>
<evidence type="ECO:0000259" key="2">
    <source>
        <dbReference type="PROSITE" id="PS51372"/>
    </source>
</evidence>
<feature type="domain" description="PRD" evidence="2">
    <location>
        <begin position="66"/>
        <end position="171"/>
    </location>
</feature>
<evidence type="ECO:0000313" key="3">
    <source>
        <dbReference type="EMBL" id="PYZ92966.1"/>
    </source>
</evidence>
<dbReference type="Gene3D" id="1.10.1790.10">
    <property type="entry name" value="PRD domain"/>
    <property type="match status" value="1"/>
</dbReference>
<keyword evidence="1" id="KW-0677">Repeat</keyword>
<dbReference type="SMART" id="SM01061">
    <property type="entry name" value="CAT_RBD"/>
    <property type="match status" value="1"/>
</dbReference>
<dbReference type="Gene3D" id="1.20.58.1950">
    <property type="match status" value="1"/>
</dbReference>
<dbReference type="Gene3D" id="2.30.24.10">
    <property type="entry name" value="CAT RNA-binding domain"/>
    <property type="match status" value="1"/>
</dbReference>
<dbReference type="NCBIfam" id="NF047357">
    <property type="entry name" value="antiterm_GlcT"/>
    <property type="match status" value="1"/>
</dbReference>
<dbReference type="EMBL" id="PDOD01000003">
    <property type="protein sequence ID" value="PYZ92966.1"/>
    <property type="molecule type" value="Genomic_DNA"/>
</dbReference>
<feature type="domain" description="PRD" evidence="2">
    <location>
        <begin position="172"/>
        <end position="279"/>
    </location>
</feature>
<dbReference type="Pfam" id="PF00874">
    <property type="entry name" value="PRD"/>
    <property type="match status" value="2"/>
</dbReference>
<reference evidence="3 4" key="1">
    <citation type="submission" date="2017-10" db="EMBL/GenBank/DDBJ databases">
        <title>Bacillus sp. nov., a halophilic bacterium isolated from a Keqin Lake.</title>
        <authorList>
            <person name="Wang H."/>
        </authorList>
    </citation>
    <scope>NUCLEOTIDE SEQUENCE [LARGE SCALE GENOMIC DNA]</scope>
    <source>
        <strain evidence="3 4">KQ-12</strain>
    </source>
</reference>
<dbReference type="InterPro" id="IPR036650">
    <property type="entry name" value="CAT_RNA-bd_dom_sf"/>
</dbReference>
<comment type="caution">
    <text evidence="3">The sequence shown here is derived from an EMBL/GenBank/DDBJ whole genome shotgun (WGS) entry which is preliminary data.</text>
</comment>
<accession>A0A323TEA7</accession>
<dbReference type="InterPro" id="IPR036634">
    <property type="entry name" value="PRD_sf"/>
</dbReference>
<dbReference type="Gene3D" id="1.20.890.100">
    <property type="match status" value="1"/>
</dbReference>
<organism evidence="3 4">
    <name type="scientific">Salipaludibacillus keqinensis</name>
    <dbReference type="NCBI Taxonomy" id="2045207"/>
    <lineage>
        <taxon>Bacteria</taxon>
        <taxon>Bacillati</taxon>
        <taxon>Bacillota</taxon>
        <taxon>Bacilli</taxon>
        <taxon>Bacillales</taxon>
        <taxon>Bacillaceae</taxon>
    </lineage>
</organism>
<sequence>MLSVTKILNNNVIIAAHPDYGEVVLIGKGLGFGKQPGQEVAGERAEKFFVLKDSQEQAQYMSLLEYVDEEFIGVMNEFIEKLETRFGTKLNEHIHVGLTDHLYFAVKRIRQGHGIVNPFLQETELAYPQEYAAATELSEWLNEKLSIRIPEGEIGFITLHIHSAITNRNLAEINRHTQLVSELVGIIENYLKTKINRQDMNYLRLVRHLHHAIERIQTESYTENQDSLKKVLQAEYPLCYTLSWKLMKIMQQRLKKTVPDAEAVYLTLHLQRLDNLKNK</sequence>
<dbReference type="PROSITE" id="PS51372">
    <property type="entry name" value="PRD_2"/>
    <property type="match status" value="2"/>
</dbReference>
<dbReference type="PANTHER" id="PTHR30185">
    <property type="entry name" value="CRYPTIC BETA-GLUCOSIDE BGL OPERON ANTITERMINATOR"/>
    <property type="match status" value="1"/>
</dbReference>
<dbReference type="GO" id="GO:0003723">
    <property type="term" value="F:RNA binding"/>
    <property type="evidence" value="ECO:0007669"/>
    <property type="project" value="InterPro"/>
</dbReference>